<gene>
    <name evidence="2" type="ORF">SAMN04489726_1558</name>
</gene>
<name>A0A1G9T4I9_ALLAB</name>
<dbReference type="Proteomes" id="UP000183376">
    <property type="component" value="Chromosome I"/>
</dbReference>
<dbReference type="RefSeq" id="WP_197683993.1">
    <property type="nucleotide sequence ID" value="NZ_JOEF01000041.1"/>
</dbReference>
<evidence type="ECO:0000256" key="1">
    <source>
        <dbReference type="SAM" id="MobiDB-lite"/>
    </source>
</evidence>
<organism evidence="2 3">
    <name type="scientific">Allokutzneria albata</name>
    <name type="common">Kibdelosporangium albatum</name>
    <dbReference type="NCBI Taxonomy" id="211114"/>
    <lineage>
        <taxon>Bacteria</taxon>
        <taxon>Bacillati</taxon>
        <taxon>Actinomycetota</taxon>
        <taxon>Actinomycetes</taxon>
        <taxon>Pseudonocardiales</taxon>
        <taxon>Pseudonocardiaceae</taxon>
        <taxon>Allokutzneria</taxon>
    </lineage>
</organism>
<feature type="region of interest" description="Disordered" evidence="1">
    <location>
        <begin position="129"/>
        <end position="160"/>
    </location>
</feature>
<dbReference type="Gene3D" id="2.30.110.10">
    <property type="entry name" value="Electron Transport, Fmn-binding Protein, Chain A"/>
    <property type="match status" value="1"/>
</dbReference>
<dbReference type="Pfam" id="PF12900">
    <property type="entry name" value="Pyridox_ox_2"/>
    <property type="match status" value="1"/>
</dbReference>
<evidence type="ECO:0000313" key="2">
    <source>
        <dbReference type="EMBL" id="SDM42674.1"/>
    </source>
</evidence>
<reference evidence="2 3" key="1">
    <citation type="submission" date="2016-10" db="EMBL/GenBank/DDBJ databases">
        <authorList>
            <person name="de Groot N.N."/>
        </authorList>
    </citation>
    <scope>NUCLEOTIDE SEQUENCE [LARGE SCALE GENOMIC DNA]</scope>
    <source>
        <strain evidence="2 3">DSM 44149</strain>
    </source>
</reference>
<feature type="compositionally biased region" description="Basic and acidic residues" evidence="1">
    <location>
        <begin position="148"/>
        <end position="160"/>
    </location>
</feature>
<dbReference type="InterPro" id="IPR024747">
    <property type="entry name" value="Pyridox_Oxase-rel"/>
</dbReference>
<keyword evidence="3" id="KW-1185">Reference proteome</keyword>
<dbReference type="AlphaFoldDB" id="A0A1G9T4I9"/>
<dbReference type="InterPro" id="IPR012349">
    <property type="entry name" value="Split_barrel_FMN-bd"/>
</dbReference>
<accession>A0A1G9T4I9</accession>
<protein>
    <submittedName>
        <fullName evidence="2">Pyridoxamine 5'-phosphate oxidase</fullName>
    </submittedName>
</protein>
<evidence type="ECO:0000313" key="3">
    <source>
        <dbReference type="Proteomes" id="UP000183376"/>
    </source>
</evidence>
<dbReference type="EMBL" id="LT629701">
    <property type="protein sequence ID" value="SDM42674.1"/>
    <property type="molecule type" value="Genomic_DNA"/>
</dbReference>
<dbReference type="eggNOG" id="COG3467">
    <property type="taxonomic scope" value="Bacteria"/>
</dbReference>
<dbReference type="SUPFAM" id="SSF50475">
    <property type="entry name" value="FMN-binding split barrel"/>
    <property type="match status" value="1"/>
</dbReference>
<sequence>MKLEILGAGECFRLLGTAELGRIAYTDEALPAVVPVNFVLHNRCIVFRTGEGGKLTAAVRNAVVAFEADDFDARARTGWSVTAVGYARVVRGSVERAELAGLGLRPWAPGKQGDFVVIVPEILQGRRIPDPGRPAVNGHSGNPLRQEQFGDRSPWRRGDG</sequence>
<dbReference type="STRING" id="211114.SAMN04489726_1558"/>
<proteinExistence type="predicted"/>